<evidence type="ECO:0000313" key="3">
    <source>
        <dbReference type="Proteomes" id="UP000317648"/>
    </source>
</evidence>
<dbReference type="AlphaFoldDB" id="A0A518DSX8"/>
<sequence>MFPTMADQFMQLGLIVFASIFTLMLGSGFLFYWRTHRREASPVILVIGVFCLLFSCLMGCEGGSGLLLGMRFRAQLRPGNIEKIVIRKIEEEGDLPGGTMVAIDDPATIDATVSTLEQVTVRYRNHEAYGVGYQVEFLPKNGQRSLYLLVFERDIDQILVNVVVPVAGPAERNSHSEFACPGLVATIANHWEAAHPEP</sequence>
<gene>
    <name evidence="2" type="ORF">Pla8534_27530</name>
</gene>
<organism evidence="2 3">
    <name type="scientific">Lignipirellula cremea</name>
    <dbReference type="NCBI Taxonomy" id="2528010"/>
    <lineage>
        <taxon>Bacteria</taxon>
        <taxon>Pseudomonadati</taxon>
        <taxon>Planctomycetota</taxon>
        <taxon>Planctomycetia</taxon>
        <taxon>Pirellulales</taxon>
        <taxon>Pirellulaceae</taxon>
        <taxon>Lignipirellula</taxon>
    </lineage>
</organism>
<dbReference type="Proteomes" id="UP000317648">
    <property type="component" value="Chromosome"/>
</dbReference>
<keyword evidence="1" id="KW-0472">Membrane</keyword>
<evidence type="ECO:0000256" key="1">
    <source>
        <dbReference type="SAM" id="Phobius"/>
    </source>
</evidence>
<protein>
    <submittedName>
        <fullName evidence="2">Uncharacterized protein</fullName>
    </submittedName>
</protein>
<dbReference type="KEGG" id="lcre:Pla8534_27530"/>
<keyword evidence="1" id="KW-0812">Transmembrane</keyword>
<proteinExistence type="predicted"/>
<name>A0A518DSX8_9BACT</name>
<reference evidence="2 3" key="1">
    <citation type="submission" date="2019-02" db="EMBL/GenBank/DDBJ databases">
        <title>Deep-cultivation of Planctomycetes and their phenomic and genomic characterization uncovers novel biology.</title>
        <authorList>
            <person name="Wiegand S."/>
            <person name="Jogler M."/>
            <person name="Boedeker C."/>
            <person name="Pinto D."/>
            <person name="Vollmers J."/>
            <person name="Rivas-Marin E."/>
            <person name="Kohn T."/>
            <person name="Peeters S.H."/>
            <person name="Heuer A."/>
            <person name="Rast P."/>
            <person name="Oberbeckmann S."/>
            <person name="Bunk B."/>
            <person name="Jeske O."/>
            <person name="Meyerdierks A."/>
            <person name="Storesund J.E."/>
            <person name="Kallscheuer N."/>
            <person name="Luecker S."/>
            <person name="Lage O.M."/>
            <person name="Pohl T."/>
            <person name="Merkel B.J."/>
            <person name="Hornburger P."/>
            <person name="Mueller R.-W."/>
            <person name="Bruemmer F."/>
            <person name="Labrenz M."/>
            <person name="Spormann A.M."/>
            <person name="Op den Camp H."/>
            <person name="Overmann J."/>
            <person name="Amann R."/>
            <person name="Jetten M.S.M."/>
            <person name="Mascher T."/>
            <person name="Medema M.H."/>
            <person name="Devos D.P."/>
            <person name="Kaster A.-K."/>
            <person name="Ovreas L."/>
            <person name="Rohde M."/>
            <person name="Galperin M.Y."/>
            <person name="Jogler C."/>
        </authorList>
    </citation>
    <scope>NUCLEOTIDE SEQUENCE [LARGE SCALE GENOMIC DNA]</scope>
    <source>
        <strain evidence="2 3">Pla85_3_4</strain>
    </source>
</reference>
<accession>A0A518DSX8</accession>
<evidence type="ECO:0000313" key="2">
    <source>
        <dbReference type="EMBL" id="QDU94945.1"/>
    </source>
</evidence>
<dbReference type="RefSeq" id="WP_145053734.1">
    <property type="nucleotide sequence ID" value="NZ_CP036433.1"/>
</dbReference>
<feature type="transmembrane region" description="Helical" evidence="1">
    <location>
        <begin position="12"/>
        <end position="32"/>
    </location>
</feature>
<dbReference type="EMBL" id="CP036433">
    <property type="protein sequence ID" value="QDU94945.1"/>
    <property type="molecule type" value="Genomic_DNA"/>
</dbReference>
<keyword evidence="3" id="KW-1185">Reference proteome</keyword>
<feature type="transmembrane region" description="Helical" evidence="1">
    <location>
        <begin position="44"/>
        <end position="68"/>
    </location>
</feature>
<keyword evidence="1" id="KW-1133">Transmembrane helix</keyword>